<accession>A0ACC1HCN7</accession>
<evidence type="ECO:0000313" key="1">
    <source>
        <dbReference type="EMBL" id="KAJ1674324.1"/>
    </source>
</evidence>
<sequence>TLEDLETFATNGFRTLCLAYRVLGEDEYAAWNDEFQVACASLGDREAEIEAVCENIEHSLKLVGGSAIEDKLQVGVPETIAQLALAGVKLWVLTGDKTETAINIGYSCNLLREDMTLINIQAESAEDTENQLLRALDLYGDAAGAVYDRGAGEAKKRGGRLGKFCSRVGLGRADTESCSALIVGKNGGGRRLLPGNLSSPRPLAEEDSVSRPTGSGKGHGRPLALVIDGASLKFALEPSLSELLLALTRSCDSVICCRVSPLQKALVVKLIKDGLGCLTLAIGDGANDVSMIQTADIGIGISGEEGLQAVMASDYAISQFRFLQTLLLVHGRWSYTRISTMIVNFFYKNVVWTVGLFWYQIFCGWSVTNFYDYALINFYNMLFTSLPPGVLGVFDHDLPAYVVKTVPQLYRRGIQHLEFSTTRFWMYILDGMYQSVVIVFITAYSYQVASTAHRNGRDDASRDDIGTVAALSTVIIVNAYMGLNTRTWGLAMPAAIAIGLGCFFAIFFIYAGLSGINFSQGAARRIFTQLDTYLIILLTFVLALIPRYSTKFYKSVWRPTDADIVREIVKTKRPRRVPREQQVTMLTEYLDRISAGKVGEAGDVGAPLEGGDMAANTGPFDPEKRSPGRVEREGEARNAGPQGEDDRDHISMLRRISMMQSPHYRAQQLKRQLSRRSTGRSTTEQGMGNMPGGSSSGGVRVSRAHTHRSSIIHMGDGFAYSNTGFAYSHDDNSSLHRFGTRKGFWSRLIPKKKSHQ</sequence>
<keyword evidence="2" id="KW-1185">Reference proteome</keyword>
<dbReference type="Proteomes" id="UP001145114">
    <property type="component" value="Unassembled WGS sequence"/>
</dbReference>
<name>A0ACC1HCN7_9FUNG</name>
<evidence type="ECO:0000313" key="2">
    <source>
        <dbReference type="Proteomes" id="UP001145114"/>
    </source>
</evidence>
<comment type="caution">
    <text evidence="1">The sequence shown here is derived from an EMBL/GenBank/DDBJ whole genome shotgun (WGS) entry which is preliminary data.</text>
</comment>
<protein>
    <submittedName>
        <fullName evidence="1">Phospholipid transporting ATPase</fullName>
    </submittedName>
</protein>
<organism evidence="1 2">
    <name type="scientific">Spiromyces aspiralis</name>
    <dbReference type="NCBI Taxonomy" id="68401"/>
    <lineage>
        <taxon>Eukaryota</taxon>
        <taxon>Fungi</taxon>
        <taxon>Fungi incertae sedis</taxon>
        <taxon>Zoopagomycota</taxon>
        <taxon>Kickxellomycotina</taxon>
        <taxon>Kickxellomycetes</taxon>
        <taxon>Kickxellales</taxon>
        <taxon>Kickxellaceae</taxon>
        <taxon>Spiromyces</taxon>
    </lineage>
</organism>
<gene>
    <name evidence="1" type="primary">DNF1_1</name>
    <name evidence="1" type="ORF">EV182_003513</name>
</gene>
<feature type="non-terminal residue" evidence="1">
    <location>
        <position position="1"/>
    </location>
</feature>
<reference evidence="1" key="1">
    <citation type="submission" date="2022-06" db="EMBL/GenBank/DDBJ databases">
        <title>Phylogenomic reconstructions and comparative analyses of Kickxellomycotina fungi.</title>
        <authorList>
            <person name="Reynolds N.K."/>
            <person name="Stajich J.E."/>
            <person name="Barry K."/>
            <person name="Grigoriev I.V."/>
            <person name="Crous P."/>
            <person name="Smith M.E."/>
        </authorList>
    </citation>
    <scope>NUCLEOTIDE SEQUENCE</scope>
    <source>
        <strain evidence="1">RSA 2271</strain>
    </source>
</reference>
<proteinExistence type="predicted"/>
<dbReference type="EMBL" id="JAMZIH010006064">
    <property type="protein sequence ID" value="KAJ1674324.1"/>
    <property type="molecule type" value="Genomic_DNA"/>
</dbReference>